<evidence type="ECO:0000256" key="1">
    <source>
        <dbReference type="SAM" id="Phobius"/>
    </source>
</evidence>
<organism evidence="2">
    <name type="scientific">Ralstonia solanacearum</name>
    <name type="common">Pseudomonas solanacearum</name>
    <dbReference type="NCBI Taxonomy" id="305"/>
    <lineage>
        <taxon>Bacteria</taxon>
        <taxon>Pseudomonadati</taxon>
        <taxon>Pseudomonadota</taxon>
        <taxon>Betaproteobacteria</taxon>
        <taxon>Burkholderiales</taxon>
        <taxon>Burkholderiaceae</taxon>
        <taxon>Ralstonia</taxon>
        <taxon>Ralstonia solanacearum species complex</taxon>
    </lineage>
</organism>
<feature type="transmembrane region" description="Helical" evidence="1">
    <location>
        <begin position="85"/>
        <end position="109"/>
    </location>
</feature>
<protein>
    <recommendedName>
        <fullName evidence="3">Transmembrane protein</fullName>
    </recommendedName>
</protein>
<accession>A0A0S4TU42</accession>
<reference evidence="2" key="1">
    <citation type="submission" date="2015-10" db="EMBL/GenBank/DDBJ databases">
        <authorList>
            <person name="Gilbert D.G."/>
        </authorList>
    </citation>
    <scope>NUCLEOTIDE SEQUENCE</scope>
    <source>
        <strain evidence="2">Phyl III-seqv23</strain>
    </source>
</reference>
<feature type="transmembrane region" description="Helical" evidence="1">
    <location>
        <begin position="287"/>
        <end position="306"/>
    </location>
</feature>
<name>A0A0S4TU42_RALSL</name>
<feature type="transmembrane region" description="Helical" evidence="1">
    <location>
        <begin position="21"/>
        <end position="45"/>
    </location>
</feature>
<gene>
    <name evidence="2" type="ORF">RUN39_v1_590130</name>
</gene>
<keyword evidence="1" id="KW-0472">Membrane</keyword>
<keyword evidence="1" id="KW-0812">Transmembrane</keyword>
<evidence type="ECO:0000313" key="2">
    <source>
        <dbReference type="EMBL" id="CUV13572.1"/>
    </source>
</evidence>
<feature type="transmembrane region" description="Helical" evidence="1">
    <location>
        <begin position="57"/>
        <end position="78"/>
    </location>
</feature>
<dbReference type="AlphaFoldDB" id="A0A0S4TU42"/>
<sequence length="310" mass="33304">MSGKWIAIPAVRAQAHPLYGVRGWLLAVLWLNTLPVLTSVMSAIAPMVADGWRAASATSFVALTWAALSLGLVAMAFLRLRWFPAVLFAYGLLQVPVAVMMAAGGVVWVSRFSTWLPIELVMAPLFLLQVLGPVVTMAYAMRSRTVRVTYRHEVRGDDPAAAPAAFELPQLNNVTLTDAIGVARERAALRRVAQELSSGMLDTVTWMQVTRDHAEASDSERTSAYVHARMAVLCPRVPAQPLRRPTLASGLGALLVSLVATVALVAGVMAILFLVPSGIVQGIGAPILLVLLLSWFGGLFLGARFLQRTA</sequence>
<feature type="transmembrane region" description="Helical" evidence="1">
    <location>
        <begin position="251"/>
        <end position="275"/>
    </location>
</feature>
<feature type="transmembrane region" description="Helical" evidence="1">
    <location>
        <begin position="121"/>
        <end position="141"/>
    </location>
</feature>
<proteinExistence type="predicted"/>
<dbReference type="EMBL" id="LN899819">
    <property type="protein sequence ID" value="CUV13572.1"/>
    <property type="molecule type" value="Genomic_DNA"/>
</dbReference>
<keyword evidence="1" id="KW-1133">Transmembrane helix</keyword>
<evidence type="ECO:0008006" key="3">
    <source>
        <dbReference type="Google" id="ProtNLM"/>
    </source>
</evidence>
<dbReference type="PATRIC" id="fig|305.106.peg.3507"/>